<keyword evidence="9" id="KW-1185">Reference proteome</keyword>
<dbReference type="PANTHER" id="PTHR34138:SF1">
    <property type="entry name" value="CELL SHAPE-DETERMINING PROTEIN MREC"/>
    <property type="match status" value="1"/>
</dbReference>
<reference evidence="8 9" key="1">
    <citation type="journal article" date="2023" name="Int. J. Syst. Evol. Microbiol.">
        <title>Ligilactobacillus ubinensis sp. nov., a novel species isolated from the wild ferment of a durian fruit (Durio zibethinus).</title>
        <authorList>
            <person name="Heng Y.C."/>
            <person name="Menon N."/>
            <person name="Chen B."/>
            <person name="Loo B.Z.L."/>
            <person name="Wong G.W.J."/>
            <person name="Lim A.C.H."/>
            <person name="Silvaraju S."/>
            <person name="Kittelmann S."/>
        </authorList>
    </citation>
    <scope>NUCLEOTIDE SEQUENCE [LARGE SCALE GENOMIC DNA]</scope>
    <source>
        <strain evidence="8 9">WILCCON 0076</strain>
    </source>
</reference>
<evidence type="ECO:0000256" key="2">
    <source>
        <dbReference type="ARBA" id="ARBA00013855"/>
    </source>
</evidence>
<proteinExistence type="inferred from homology"/>
<evidence type="ECO:0000259" key="7">
    <source>
        <dbReference type="Pfam" id="PF04085"/>
    </source>
</evidence>
<dbReference type="GO" id="GO:0008360">
    <property type="term" value="P:regulation of cell shape"/>
    <property type="evidence" value="ECO:0007669"/>
    <property type="project" value="UniProtKB-KW"/>
</dbReference>
<evidence type="ECO:0000256" key="6">
    <source>
        <dbReference type="SAM" id="Coils"/>
    </source>
</evidence>
<dbReference type="GO" id="GO:0005886">
    <property type="term" value="C:plasma membrane"/>
    <property type="evidence" value="ECO:0007669"/>
    <property type="project" value="TreeGrafter"/>
</dbReference>
<keyword evidence="3 5" id="KW-0133">Cell shape</keyword>
<comment type="similarity">
    <text evidence="1 5">Belongs to the MreC family.</text>
</comment>
<dbReference type="PANTHER" id="PTHR34138">
    <property type="entry name" value="CELL SHAPE-DETERMINING PROTEIN MREC"/>
    <property type="match status" value="1"/>
</dbReference>
<dbReference type="InterPro" id="IPR042175">
    <property type="entry name" value="Cell/Rod_MreC_2"/>
</dbReference>
<evidence type="ECO:0000313" key="9">
    <source>
        <dbReference type="Proteomes" id="UP001139006"/>
    </source>
</evidence>
<keyword evidence="6" id="KW-0175">Coiled coil</keyword>
<dbReference type="Pfam" id="PF04085">
    <property type="entry name" value="MreC"/>
    <property type="match status" value="1"/>
</dbReference>
<dbReference type="RefSeq" id="WP_253359693.1">
    <property type="nucleotide sequence ID" value="NZ_JAIULA010000005.1"/>
</dbReference>
<name>A0A9X2JLE2_9LACO</name>
<comment type="function">
    <text evidence="5">Involved in formation and maintenance of cell shape.</text>
</comment>
<dbReference type="Gene3D" id="2.40.10.350">
    <property type="entry name" value="Rod shape-determining protein MreC, domain 2"/>
    <property type="match status" value="1"/>
</dbReference>
<dbReference type="Proteomes" id="UP001139006">
    <property type="component" value="Unassembled WGS sequence"/>
</dbReference>
<dbReference type="AlphaFoldDB" id="A0A9X2JLE2"/>
<protein>
    <recommendedName>
        <fullName evidence="2 5">Cell shape-determining protein MreC</fullName>
    </recommendedName>
    <alternativeName>
        <fullName evidence="4 5">Cell shape protein MreC</fullName>
    </alternativeName>
</protein>
<dbReference type="EMBL" id="JAIULA010000005">
    <property type="protein sequence ID" value="MCP0886515.1"/>
    <property type="molecule type" value="Genomic_DNA"/>
</dbReference>
<dbReference type="InterPro" id="IPR007221">
    <property type="entry name" value="MreC"/>
</dbReference>
<dbReference type="PIRSF" id="PIRSF038471">
    <property type="entry name" value="MreC"/>
    <property type="match status" value="1"/>
</dbReference>
<sequence length="281" mass="30108">MQKAFFNKKLVIILITLIISFLLIAFSISVRNNKNTPSFIQSFGNESAGLVDRAVSFPAAGISSIGKAFTGLMNAYQENELLKTKIDNLASTKVENQTLKSENKQLKKQLKLDKSLTDYTKISAYVLTRTPSSWQNQIVISQGSNSGVTKNSAVLSDEGLIGRVTEVNKTNSKVELITTQNDSSNRFAVQVTSSSGSVINGLITGTSGSYLVMGQITSSDKIKKGTTVMTSGLGGTTPQGLYVGTVIKVSTSGDSSNEKVYIKPAADMNNINIVTVAKRTD</sequence>
<accession>A0A9X2JLE2</accession>
<gene>
    <name evidence="8" type="primary">mreC</name>
    <name evidence="8" type="ORF">LB941_04075</name>
</gene>
<evidence type="ECO:0000256" key="4">
    <source>
        <dbReference type="ARBA" id="ARBA00032089"/>
    </source>
</evidence>
<evidence type="ECO:0000256" key="1">
    <source>
        <dbReference type="ARBA" id="ARBA00009369"/>
    </source>
</evidence>
<dbReference type="Gene3D" id="2.40.10.340">
    <property type="entry name" value="Rod shape-determining protein MreC, domain 1"/>
    <property type="match status" value="1"/>
</dbReference>
<dbReference type="InterPro" id="IPR042177">
    <property type="entry name" value="Cell/Rod_1"/>
</dbReference>
<evidence type="ECO:0000313" key="8">
    <source>
        <dbReference type="EMBL" id="MCP0886515.1"/>
    </source>
</evidence>
<feature type="domain" description="Rod shape-determining protein MreC beta-barrel core" evidence="7">
    <location>
        <begin position="126"/>
        <end position="277"/>
    </location>
</feature>
<comment type="caution">
    <text evidence="8">The sequence shown here is derived from an EMBL/GenBank/DDBJ whole genome shotgun (WGS) entry which is preliminary data.</text>
</comment>
<dbReference type="NCBIfam" id="TIGR00219">
    <property type="entry name" value="mreC"/>
    <property type="match status" value="1"/>
</dbReference>
<feature type="coiled-coil region" evidence="6">
    <location>
        <begin position="72"/>
        <end position="116"/>
    </location>
</feature>
<evidence type="ECO:0000256" key="3">
    <source>
        <dbReference type="ARBA" id="ARBA00022960"/>
    </source>
</evidence>
<evidence type="ECO:0000256" key="5">
    <source>
        <dbReference type="PIRNR" id="PIRNR038471"/>
    </source>
</evidence>
<dbReference type="InterPro" id="IPR055342">
    <property type="entry name" value="MreC_beta-barrel_core"/>
</dbReference>
<organism evidence="8 9">
    <name type="scientific">Ligilactobacillus ubinensis</name>
    <dbReference type="NCBI Taxonomy" id="2876789"/>
    <lineage>
        <taxon>Bacteria</taxon>
        <taxon>Bacillati</taxon>
        <taxon>Bacillota</taxon>
        <taxon>Bacilli</taxon>
        <taxon>Lactobacillales</taxon>
        <taxon>Lactobacillaceae</taxon>
        <taxon>Ligilactobacillus</taxon>
    </lineage>
</organism>